<keyword evidence="2" id="KW-1185">Reference proteome</keyword>
<comment type="caution">
    <text evidence="1">The sequence shown here is derived from an EMBL/GenBank/DDBJ whole genome shotgun (WGS) entry which is preliminary data.</text>
</comment>
<proteinExistence type="predicted"/>
<evidence type="ECO:0000313" key="2">
    <source>
        <dbReference type="Proteomes" id="UP000255165"/>
    </source>
</evidence>
<dbReference type="AlphaFoldDB" id="A0A370NIP4"/>
<protein>
    <submittedName>
        <fullName evidence="1">Uncharacterized protein</fullName>
    </submittedName>
</protein>
<name>A0A370NIP4_9BURK</name>
<dbReference type="RefSeq" id="WP_115216046.1">
    <property type="nucleotide sequence ID" value="NZ_QKWJ01000095.1"/>
</dbReference>
<organism evidence="1 2">
    <name type="scientific">Cupriavidus lacunae</name>
    <dbReference type="NCBI Taxonomy" id="2666307"/>
    <lineage>
        <taxon>Bacteria</taxon>
        <taxon>Pseudomonadati</taxon>
        <taxon>Pseudomonadota</taxon>
        <taxon>Betaproteobacteria</taxon>
        <taxon>Burkholderiales</taxon>
        <taxon>Burkholderiaceae</taxon>
        <taxon>Cupriavidus</taxon>
    </lineage>
</organism>
<gene>
    <name evidence="1" type="ORF">DN412_36780</name>
</gene>
<dbReference type="Proteomes" id="UP000255165">
    <property type="component" value="Unassembled WGS sequence"/>
</dbReference>
<reference evidence="2" key="1">
    <citation type="submission" date="2018-06" db="EMBL/GenBank/DDBJ databases">
        <authorList>
            <person name="Feng T."/>
            <person name="Jeon C.O."/>
        </authorList>
    </citation>
    <scope>NUCLEOTIDE SEQUENCE [LARGE SCALE GENOMIC DNA]</scope>
    <source>
        <strain evidence="2">S23</strain>
    </source>
</reference>
<accession>A0A370NIP4</accession>
<dbReference type="EMBL" id="QKWJ01000095">
    <property type="protein sequence ID" value="RDK05476.1"/>
    <property type="molecule type" value="Genomic_DNA"/>
</dbReference>
<evidence type="ECO:0000313" key="1">
    <source>
        <dbReference type="EMBL" id="RDK05476.1"/>
    </source>
</evidence>
<sequence length="113" mass="12263">MRQSGLAVDTVPRRTALRRGEGTVAALRALPLQAPCRIRLRLAVASIDVFALRQTMHRALGELARAYVVKVDYRHGQTTMHVDLARGDRDAAMHAIMMALPAAEFGTTTALGA</sequence>